<comment type="caution">
    <text evidence="3">The sequence shown here is derived from an EMBL/GenBank/DDBJ whole genome shotgun (WGS) entry which is preliminary data.</text>
</comment>
<evidence type="ECO:0000256" key="1">
    <source>
        <dbReference type="SAM" id="SignalP"/>
    </source>
</evidence>
<dbReference type="Pfam" id="PF00188">
    <property type="entry name" value="CAP"/>
    <property type="match status" value="1"/>
</dbReference>
<proteinExistence type="predicted"/>
<reference evidence="3" key="2">
    <citation type="submission" date="2019-07" db="EMBL/GenBank/DDBJ databases">
        <authorList>
            <person name="Yang Y."/>
            <person name="Bocs S."/>
            <person name="Baudouin L."/>
        </authorList>
    </citation>
    <scope>NUCLEOTIDE SEQUENCE</scope>
    <source>
        <tissue evidence="3">Spear leaf of Hainan Tall coconut</tissue>
    </source>
</reference>
<dbReference type="AlphaFoldDB" id="A0A8K0N3Y0"/>
<evidence type="ECO:0000313" key="4">
    <source>
        <dbReference type="Proteomes" id="UP000797356"/>
    </source>
</evidence>
<dbReference type="Proteomes" id="UP000797356">
    <property type="component" value="Chromosome 6"/>
</dbReference>
<feature type="signal peptide" evidence="1">
    <location>
        <begin position="1"/>
        <end position="27"/>
    </location>
</feature>
<dbReference type="SMART" id="SM00198">
    <property type="entry name" value="SCP"/>
    <property type="match status" value="1"/>
</dbReference>
<dbReference type="OrthoDB" id="737510at2759"/>
<feature type="domain" description="SCP" evidence="2">
    <location>
        <begin position="29"/>
        <end position="144"/>
    </location>
</feature>
<keyword evidence="4" id="KW-1185">Reference proteome</keyword>
<keyword evidence="1" id="KW-0732">Signal</keyword>
<sequence>MGLPNLAVLVLAIASVICLTIPNLSLADDSPNDYLKPHNVAREHAKVDPLDWNKKLAQYAEQSAGKCGKGSYDGHYGVNVYKGRRVTAFDAVKEWTKCKQGGCSSDYKQVVWPRTKWLGCARHHCQDRRGEYYFIVCYYDPPASKH</sequence>
<dbReference type="InterPro" id="IPR035940">
    <property type="entry name" value="CAP_sf"/>
</dbReference>
<dbReference type="InterPro" id="IPR014044">
    <property type="entry name" value="CAP_dom"/>
</dbReference>
<dbReference type="PRINTS" id="PR00837">
    <property type="entry name" value="V5TPXLIKE"/>
</dbReference>
<reference evidence="3" key="1">
    <citation type="journal article" date="2017" name="Gigascience">
        <title>The genome draft of coconut (Cocos nucifera).</title>
        <authorList>
            <person name="Xiao Y."/>
            <person name="Xu P."/>
            <person name="Fan H."/>
            <person name="Baudouin L."/>
            <person name="Xia W."/>
            <person name="Bocs S."/>
            <person name="Xu J."/>
            <person name="Li Q."/>
            <person name="Guo A."/>
            <person name="Zhou L."/>
            <person name="Li J."/>
            <person name="Wu Y."/>
            <person name="Ma Z."/>
            <person name="Armero A."/>
            <person name="Issali A.E."/>
            <person name="Liu N."/>
            <person name="Peng M."/>
            <person name="Yang Y."/>
        </authorList>
    </citation>
    <scope>NUCLEOTIDE SEQUENCE</scope>
    <source>
        <tissue evidence="3">Spear leaf of Hainan Tall coconut</tissue>
    </source>
</reference>
<evidence type="ECO:0000313" key="3">
    <source>
        <dbReference type="EMBL" id="KAG1348126.1"/>
    </source>
</evidence>
<protein>
    <submittedName>
        <fullName evidence="3">Pathogenesis-related protein PRMS</fullName>
    </submittedName>
</protein>
<gene>
    <name evidence="3" type="ORF">COCNU_06G019550</name>
</gene>
<accession>A0A8K0N3Y0</accession>
<dbReference type="SUPFAM" id="SSF55797">
    <property type="entry name" value="PR-1-like"/>
    <property type="match status" value="1"/>
</dbReference>
<name>A0A8K0N3Y0_COCNU</name>
<organism evidence="3 4">
    <name type="scientific">Cocos nucifera</name>
    <name type="common">Coconut palm</name>
    <dbReference type="NCBI Taxonomy" id="13894"/>
    <lineage>
        <taxon>Eukaryota</taxon>
        <taxon>Viridiplantae</taxon>
        <taxon>Streptophyta</taxon>
        <taxon>Embryophyta</taxon>
        <taxon>Tracheophyta</taxon>
        <taxon>Spermatophyta</taxon>
        <taxon>Magnoliopsida</taxon>
        <taxon>Liliopsida</taxon>
        <taxon>Arecaceae</taxon>
        <taxon>Arecoideae</taxon>
        <taxon>Cocoseae</taxon>
        <taxon>Attaleinae</taxon>
        <taxon>Cocos</taxon>
    </lineage>
</organism>
<dbReference type="PANTHER" id="PTHR10334">
    <property type="entry name" value="CYSTEINE-RICH SECRETORY PROTEIN-RELATED"/>
    <property type="match status" value="1"/>
</dbReference>
<feature type="chain" id="PRO_5035418641" evidence="1">
    <location>
        <begin position="28"/>
        <end position="146"/>
    </location>
</feature>
<dbReference type="Gene3D" id="3.40.33.10">
    <property type="entry name" value="CAP"/>
    <property type="match status" value="1"/>
</dbReference>
<dbReference type="InterPro" id="IPR001283">
    <property type="entry name" value="CRISP-related"/>
</dbReference>
<dbReference type="EMBL" id="CM017877">
    <property type="protein sequence ID" value="KAG1348126.1"/>
    <property type="molecule type" value="Genomic_DNA"/>
</dbReference>
<evidence type="ECO:0000259" key="2">
    <source>
        <dbReference type="SMART" id="SM00198"/>
    </source>
</evidence>